<keyword evidence="3" id="KW-1185">Reference proteome</keyword>
<organism evidence="2 3">
    <name type="scientific">Clostridium amylolyticum</name>
    <dbReference type="NCBI Taxonomy" id="1121298"/>
    <lineage>
        <taxon>Bacteria</taxon>
        <taxon>Bacillati</taxon>
        <taxon>Bacillota</taxon>
        <taxon>Clostridia</taxon>
        <taxon>Eubacteriales</taxon>
        <taxon>Clostridiaceae</taxon>
        <taxon>Clostridium</taxon>
    </lineage>
</organism>
<reference evidence="2 3" key="1">
    <citation type="submission" date="2016-11" db="EMBL/GenBank/DDBJ databases">
        <authorList>
            <person name="Jaros S."/>
            <person name="Januszkiewicz K."/>
            <person name="Wedrychowicz H."/>
        </authorList>
    </citation>
    <scope>NUCLEOTIDE SEQUENCE [LARGE SCALE GENOMIC DNA]</scope>
    <source>
        <strain evidence="2 3">DSM 21864</strain>
    </source>
</reference>
<feature type="domain" description="Nudix hydrolase" evidence="1">
    <location>
        <begin position="39"/>
        <end position="178"/>
    </location>
</feature>
<keyword evidence="2" id="KW-0413">Isomerase</keyword>
<dbReference type="STRING" id="1121298.SAMN05444401_2017"/>
<accession>A0A1M6FNI9</accession>
<gene>
    <name evidence="2" type="ORF">SAMN05444401_2017</name>
</gene>
<evidence type="ECO:0000313" key="3">
    <source>
        <dbReference type="Proteomes" id="UP000184080"/>
    </source>
</evidence>
<dbReference type="RefSeq" id="WP_073006046.1">
    <property type="nucleotide sequence ID" value="NZ_FQZO01000002.1"/>
</dbReference>
<protein>
    <submittedName>
        <fullName evidence="2">Isopentenyldiphosphate isomerase</fullName>
    </submittedName>
</protein>
<dbReference type="InterPro" id="IPR000086">
    <property type="entry name" value="NUDIX_hydrolase_dom"/>
</dbReference>
<dbReference type="PANTHER" id="PTHR10885:SF0">
    <property type="entry name" value="ISOPENTENYL-DIPHOSPHATE DELTA-ISOMERASE"/>
    <property type="match status" value="1"/>
</dbReference>
<dbReference type="PANTHER" id="PTHR10885">
    <property type="entry name" value="ISOPENTENYL-DIPHOSPHATE DELTA-ISOMERASE"/>
    <property type="match status" value="1"/>
</dbReference>
<dbReference type="Pfam" id="PF00293">
    <property type="entry name" value="NUDIX"/>
    <property type="match status" value="1"/>
</dbReference>
<dbReference type="GO" id="GO:0016853">
    <property type="term" value="F:isomerase activity"/>
    <property type="evidence" value="ECO:0007669"/>
    <property type="project" value="UniProtKB-KW"/>
</dbReference>
<dbReference type="Proteomes" id="UP000184080">
    <property type="component" value="Unassembled WGS sequence"/>
</dbReference>
<evidence type="ECO:0000259" key="1">
    <source>
        <dbReference type="PROSITE" id="PS51462"/>
    </source>
</evidence>
<dbReference type="AlphaFoldDB" id="A0A1M6FNI9"/>
<proteinExistence type="predicted"/>
<dbReference type="EMBL" id="FQZO01000002">
    <property type="protein sequence ID" value="SHI99247.1"/>
    <property type="molecule type" value="Genomic_DNA"/>
</dbReference>
<dbReference type="Gene3D" id="3.90.79.10">
    <property type="entry name" value="Nucleoside Triphosphate Pyrophosphohydrolase"/>
    <property type="match status" value="1"/>
</dbReference>
<sequence>MNLKGKTQEKKKVEYLDIFDDEMNLIGSAPRAEVHKNGYWHLAFQCWFMRKDGDKKYVIFQKRCYSKDTYPNLFDTSSAGHLSSGERIEDGVRELQEELGIEVKYNELIPIGIIKQVKEEKEFMDYQFAYLYLYESNIPIKEYRIQKEEITALVEMDIESMKSLIEGNINSVKVYGVSVDENGENHKAEYNIAYEDLVPHGRDYYNKVYDEVVKYYKQL</sequence>
<dbReference type="SUPFAM" id="SSF55811">
    <property type="entry name" value="Nudix"/>
    <property type="match status" value="1"/>
</dbReference>
<dbReference type="OrthoDB" id="9804563at2"/>
<dbReference type="InterPro" id="IPR015797">
    <property type="entry name" value="NUDIX_hydrolase-like_dom_sf"/>
</dbReference>
<dbReference type="CDD" id="cd04692">
    <property type="entry name" value="NUDIX_Hydrolase"/>
    <property type="match status" value="1"/>
</dbReference>
<dbReference type="PROSITE" id="PS51462">
    <property type="entry name" value="NUDIX"/>
    <property type="match status" value="1"/>
</dbReference>
<evidence type="ECO:0000313" key="2">
    <source>
        <dbReference type="EMBL" id="SHI99247.1"/>
    </source>
</evidence>
<name>A0A1M6FNI9_9CLOT</name>